<accession>A0A8J7E3C0</accession>
<feature type="region of interest" description="Disordered" evidence="1">
    <location>
        <begin position="1"/>
        <end position="35"/>
    </location>
</feature>
<dbReference type="AlphaFoldDB" id="A0A8J7E3C0"/>
<evidence type="ECO:0000313" key="3">
    <source>
        <dbReference type="Proteomes" id="UP000654482"/>
    </source>
</evidence>
<reference evidence="2" key="1">
    <citation type="submission" date="2020-10" db="EMBL/GenBank/DDBJ databases">
        <authorList>
            <person name="Castelo-Branco R."/>
            <person name="Eusebio N."/>
            <person name="Adriana R."/>
            <person name="Vieira A."/>
            <person name="Brugerolle De Fraissinette N."/>
            <person name="Rezende De Castro R."/>
            <person name="Schneider M.P."/>
            <person name="Vasconcelos V."/>
            <person name="Leao P.N."/>
        </authorList>
    </citation>
    <scope>NUCLEOTIDE SEQUENCE</scope>
    <source>
        <strain evidence="2">LEGE 07157</strain>
    </source>
</reference>
<dbReference type="RefSeq" id="WP_194032173.1">
    <property type="nucleotide sequence ID" value="NZ_JADEWZ010000078.1"/>
</dbReference>
<dbReference type="Proteomes" id="UP000654482">
    <property type="component" value="Unassembled WGS sequence"/>
</dbReference>
<sequence length="48" mass="5646">MFKSQVLKRSISHLSKDEFKRTEQPQGQPKPLGNSYSWVLWGRLQKLS</sequence>
<evidence type="ECO:0000256" key="1">
    <source>
        <dbReference type="SAM" id="MobiDB-lite"/>
    </source>
</evidence>
<keyword evidence="3" id="KW-1185">Reference proteome</keyword>
<proteinExistence type="predicted"/>
<gene>
    <name evidence="2" type="ORF">IQ249_24805</name>
</gene>
<dbReference type="EMBL" id="JADEWZ010000078">
    <property type="protein sequence ID" value="MBE9119081.1"/>
    <property type="molecule type" value="Genomic_DNA"/>
</dbReference>
<feature type="compositionally biased region" description="Basic and acidic residues" evidence="1">
    <location>
        <begin position="14"/>
        <end position="23"/>
    </location>
</feature>
<protein>
    <submittedName>
        <fullName evidence="2">Uncharacterized protein</fullName>
    </submittedName>
</protein>
<name>A0A8J7E3C0_9CYAN</name>
<organism evidence="2 3">
    <name type="scientific">Lusitaniella coriacea LEGE 07157</name>
    <dbReference type="NCBI Taxonomy" id="945747"/>
    <lineage>
        <taxon>Bacteria</taxon>
        <taxon>Bacillati</taxon>
        <taxon>Cyanobacteriota</taxon>
        <taxon>Cyanophyceae</taxon>
        <taxon>Spirulinales</taxon>
        <taxon>Lusitaniellaceae</taxon>
        <taxon>Lusitaniella</taxon>
    </lineage>
</organism>
<evidence type="ECO:0000313" key="2">
    <source>
        <dbReference type="EMBL" id="MBE9119081.1"/>
    </source>
</evidence>
<comment type="caution">
    <text evidence="2">The sequence shown here is derived from an EMBL/GenBank/DDBJ whole genome shotgun (WGS) entry which is preliminary data.</text>
</comment>